<dbReference type="KEGG" id="axl:AXY_05250"/>
<gene>
    <name evidence="1" type="ordered locus">AXY_05250</name>
</gene>
<dbReference type="RefSeq" id="WP_015009262.1">
    <property type="nucleotide sequence ID" value="NC_018704.1"/>
</dbReference>
<dbReference type="Gene3D" id="3.40.50.1820">
    <property type="entry name" value="alpha/beta hydrolase"/>
    <property type="match status" value="1"/>
</dbReference>
<dbReference type="PANTHER" id="PTHR48098">
    <property type="entry name" value="ENTEROCHELIN ESTERASE-RELATED"/>
    <property type="match status" value="1"/>
</dbReference>
<dbReference type="InterPro" id="IPR050583">
    <property type="entry name" value="Mycobacterial_A85_antigen"/>
</dbReference>
<dbReference type="PATRIC" id="fig|698758.3.peg.525"/>
<dbReference type="Pfam" id="PF00756">
    <property type="entry name" value="Esterase"/>
    <property type="match status" value="1"/>
</dbReference>
<dbReference type="AlphaFoldDB" id="K0J0J0"/>
<name>K0J0J0_AMPXN</name>
<sequence>MEKIFKALPEAYRNECSKQGTIESVYYPVPNLADGATEKHLNLYLPNGYDKADDSRKYNVLYLMHGGGEDENLLFGGPGENRELKNILDHMIANGDIEPLIVVTPTFYGVKNNLQNDPELSHVEGLDHPLPIIETDYYHDELVNDLIPYIETQYHTYAKSGSKADLIASREHRAFGGFSMGSVTTWNVFIHALDYFKYFMPLSGDCWALVQKAEGKKAKETAAYLADVARKSGYRPNDYYLLCATGNGDIAYPNMKPQMDALKEHSDVFIYSADTTKGNFYFIDCDGGVHTWHWQNQFIYNILLDLFKN</sequence>
<dbReference type="SUPFAM" id="SSF53474">
    <property type="entry name" value="alpha/beta-Hydrolases"/>
    <property type="match status" value="1"/>
</dbReference>
<dbReference type="Proteomes" id="UP000006294">
    <property type="component" value="Chromosome"/>
</dbReference>
<evidence type="ECO:0008006" key="3">
    <source>
        <dbReference type="Google" id="ProtNLM"/>
    </source>
</evidence>
<dbReference type="OrthoDB" id="9803578at2"/>
<keyword evidence="2" id="KW-1185">Reference proteome</keyword>
<proteinExistence type="predicted"/>
<dbReference type="HOGENOM" id="CLU_057457_1_0_9"/>
<reference evidence="1 2" key="1">
    <citation type="submission" date="2011-01" db="EMBL/GenBank/DDBJ databases">
        <title>Whole genome sequence of Amphibacillus xylinus NBRC 15112.</title>
        <authorList>
            <person name="Nakazawa H."/>
            <person name="Katano Y."/>
            <person name="Nakamura S."/>
            <person name="Sasagawa M."/>
            <person name="Fukada J."/>
            <person name="Arai T."/>
            <person name="Sasakura N."/>
            <person name="Mochizuki D."/>
            <person name="Hosoyama A."/>
            <person name="Harada K."/>
            <person name="Horikawa H."/>
            <person name="Kato Y."/>
            <person name="Harada T."/>
            <person name="Sasaki K."/>
            <person name="Sekiguchi M."/>
            <person name="Hodoyama M."/>
            <person name="Nishiko R."/>
            <person name="Narita H."/>
            <person name="Hanamaki A."/>
            <person name="Hata C."/>
            <person name="Konno Y."/>
            <person name="Niimura Y."/>
            <person name="Yamazaki S."/>
            <person name="Fujita N."/>
        </authorList>
    </citation>
    <scope>NUCLEOTIDE SEQUENCE [LARGE SCALE GENOMIC DNA]</scope>
    <source>
        <strain evidence="2">ATCC 51415 / DSM 6626 / JCM 7361 / LMG 17667 / NBRC 15112 / Ep01</strain>
    </source>
</reference>
<evidence type="ECO:0000313" key="2">
    <source>
        <dbReference type="Proteomes" id="UP000006294"/>
    </source>
</evidence>
<dbReference type="eggNOG" id="COG2382">
    <property type="taxonomic scope" value="Bacteria"/>
</dbReference>
<dbReference type="STRING" id="698758.AXY_05250"/>
<dbReference type="EMBL" id="AP012050">
    <property type="protein sequence ID" value="BAM46657.1"/>
    <property type="molecule type" value="Genomic_DNA"/>
</dbReference>
<dbReference type="InterPro" id="IPR029058">
    <property type="entry name" value="AB_hydrolase_fold"/>
</dbReference>
<dbReference type="InterPro" id="IPR000801">
    <property type="entry name" value="Esterase-like"/>
</dbReference>
<protein>
    <recommendedName>
        <fullName evidence="3">Esterase</fullName>
    </recommendedName>
</protein>
<evidence type="ECO:0000313" key="1">
    <source>
        <dbReference type="EMBL" id="BAM46657.1"/>
    </source>
</evidence>
<accession>K0J0J0</accession>
<organism evidence="1 2">
    <name type="scientific">Amphibacillus xylanus (strain ATCC 51415 / DSM 6626 / JCM 7361 / LMG 17667 / NBRC 15112 / Ep01)</name>
    <dbReference type="NCBI Taxonomy" id="698758"/>
    <lineage>
        <taxon>Bacteria</taxon>
        <taxon>Bacillati</taxon>
        <taxon>Bacillota</taxon>
        <taxon>Bacilli</taxon>
        <taxon>Bacillales</taxon>
        <taxon>Bacillaceae</taxon>
        <taxon>Amphibacillus</taxon>
    </lineage>
</organism>